<feature type="transmembrane region" description="Helical" evidence="8">
    <location>
        <begin position="206"/>
        <end position="225"/>
    </location>
</feature>
<sequence>MWSGLPKLVFVTTLVINGVLWSQSRYAVPSTQIPTTSLFKRAFLELHDNSTLGILDSDTCRPLAFLVEEQCKVVQEGCAYSDTFLSIPYVQRYFCAAPSVRPFLFTGLVFWLIFLFSTLGISASDFFCPNLGTLSQLLGLDENVAGVTFLAFGNGSPDVFSTFSAMRTNSGGLAIGELLGAAAFVTSCVVGSMCIIKPFAVEKWPFLRDVGFFTIAVLLLLFTLWDHHITQWESMGMVALYTFYVLVVVVGSWYERRRERLRRLDAMMRDEYREERPGSPYFDEPYRDESPLPDEAAASLLTPNYATNYARTRAISNPGPPRLGLEMPNGAGTRSTSPSVHSTRSHPHSRSTGSHITPHTPHPHMPSFSLIGALEFRRVVTSLQQDAASSSLALFDPNTNTPITPYPGGHSRYHSFSGHPRSRPLTPLSHQRESDPWDAALGVPLDDRSPPQLQRTNQLHADGDDDDTAVEHPNIMITHTPASPRPDEIEADDRHGRGRRPVRAPTANAAAARKVVSVFAAPAVMILTLTLPVVVTDFTGAEFREEKKGGLDEDDVRSIIARSERLVDFEEEGVERTLIAEHEVEEEMHELKFNKWLMAVQCVLGPLWCVAVLFDNTPQEPWFLLAAGVCGLTVAVLVAVFARSGETPTSRLARCTMGFIVSIVWIMAIADEVVEVLKTFGLIFGFSDAIIGLTIFAMGNSLADLVANMSVAVFAPIMGFSACFGGPMLNILLGIGISGTYIISQGNGEPYNMHFSRTLVITGMGLLALLLVTLVYVPWNGYFLSRAWGVALIVAYTGLMAANVVVEILTEGE</sequence>
<name>A0A4R0RBE5_9APHY</name>
<evidence type="ECO:0000256" key="7">
    <source>
        <dbReference type="SAM" id="MobiDB-lite"/>
    </source>
</evidence>
<gene>
    <name evidence="11" type="ORF">EIP91_008185</name>
</gene>
<comment type="caution">
    <text evidence="11">The sequence shown here is derived from an EMBL/GenBank/DDBJ whole genome shotgun (WGS) entry which is preliminary data.</text>
</comment>
<dbReference type="EMBL" id="RWJN01000448">
    <property type="protein sequence ID" value="TCD61599.1"/>
    <property type="molecule type" value="Genomic_DNA"/>
</dbReference>
<dbReference type="InterPro" id="IPR044880">
    <property type="entry name" value="NCX_ion-bd_dom_sf"/>
</dbReference>
<feature type="transmembrane region" description="Helical" evidence="8">
    <location>
        <begin position="173"/>
        <end position="194"/>
    </location>
</feature>
<keyword evidence="12" id="KW-1185">Reference proteome</keyword>
<feature type="transmembrane region" description="Helical" evidence="8">
    <location>
        <begin position="621"/>
        <end position="640"/>
    </location>
</feature>
<dbReference type="OrthoDB" id="407410at2759"/>
<feature type="transmembrane region" description="Helical" evidence="8">
    <location>
        <begin position="789"/>
        <end position="810"/>
    </location>
</feature>
<feature type="domain" description="Sodium/calcium exchanger membrane region" evidence="10">
    <location>
        <begin position="110"/>
        <end position="249"/>
    </location>
</feature>
<dbReference type="InterPro" id="IPR004837">
    <property type="entry name" value="NaCa_Exmemb"/>
</dbReference>
<evidence type="ECO:0000313" key="11">
    <source>
        <dbReference type="EMBL" id="TCD61599.1"/>
    </source>
</evidence>
<evidence type="ECO:0000256" key="9">
    <source>
        <dbReference type="SAM" id="SignalP"/>
    </source>
</evidence>
<evidence type="ECO:0000256" key="5">
    <source>
        <dbReference type="ARBA" id="ARBA00022989"/>
    </source>
</evidence>
<comment type="similarity">
    <text evidence="2">Belongs to the Ca(2+):cation antiporter (CaCA) (TC 2.A.19) family.</text>
</comment>
<keyword evidence="9" id="KW-0732">Signal</keyword>
<feature type="domain" description="Sodium/calcium exchanger membrane region" evidence="10">
    <location>
        <begin position="657"/>
        <end position="801"/>
    </location>
</feature>
<feature type="transmembrane region" description="Helical" evidence="8">
    <location>
        <begin position="755"/>
        <end position="777"/>
    </location>
</feature>
<feature type="compositionally biased region" description="Low complexity" evidence="7">
    <location>
        <begin position="350"/>
        <end position="366"/>
    </location>
</feature>
<feature type="transmembrane region" description="Helical" evidence="8">
    <location>
        <begin position="711"/>
        <end position="743"/>
    </location>
</feature>
<evidence type="ECO:0000256" key="2">
    <source>
        <dbReference type="ARBA" id="ARBA00008170"/>
    </source>
</evidence>
<dbReference type="STRING" id="92696.A0A4R0RBE5"/>
<keyword evidence="6 8" id="KW-0472">Membrane</keyword>
<evidence type="ECO:0000256" key="8">
    <source>
        <dbReference type="SAM" id="Phobius"/>
    </source>
</evidence>
<dbReference type="PANTHER" id="PTHR12266:SF0">
    <property type="entry name" value="MITOCHONDRIAL SODIUM_CALCIUM EXCHANGER PROTEIN"/>
    <property type="match status" value="1"/>
</dbReference>
<feature type="region of interest" description="Disordered" evidence="7">
    <location>
        <begin position="312"/>
        <end position="366"/>
    </location>
</feature>
<dbReference type="InterPro" id="IPR051359">
    <property type="entry name" value="CaCA_antiporter"/>
</dbReference>
<feature type="signal peptide" evidence="9">
    <location>
        <begin position="1"/>
        <end position="21"/>
    </location>
</feature>
<evidence type="ECO:0000256" key="4">
    <source>
        <dbReference type="ARBA" id="ARBA00022692"/>
    </source>
</evidence>
<dbReference type="PANTHER" id="PTHR12266">
    <property type="entry name" value="NA+/CA2+ K+ INDEPENDENT EXCHANGER"/>
    <property type="match status" value="1"/>
</dbReference>
<reference evidence="11 12" key="1">
    <citation type="submission" date="2018-11" db="EMBL/GenBank/DDBJ databases">
        <title>Genome assembly of Steccherinum ochraceum LE-BIN_3174, the white-rot fungus of the Steccherinaceae family (The Residual Polyporoid clade, Polyporales, Basidiomycota).</title>
        <authorList>
            <person name="Fedorova T.V."/>
            <person name="Glazunova O.A."/>
            <person name="Landesman E.O."/>
            <person name="Moiseenko K.V."/>
            <person name="Psurtseva N.V."/>
            <person name="Savinova O.S."/>
            <person name="Shakhova N.V."/>
            <person name="Tyazhelova T.V."/>
            <person name="Vasina D.V."/>
        </authorList>
    </citation>
    <scope>NUCLEOTIDE SEQUENCE [LARGE SCALE GENOMIC DNA]</scope>
    <source>
        <strain evidence="11 12">LE-BIN_3174</strain>
    </source>
</reference>
<dbReference type="GO" id="GO:0006874">
    <property type="term" value="P:intracellular calcium ion homeostasis"/>
    <property type="evidence" value="ECO:0007669"/>
    <property type="project" value="TreeGrafter"/>
</dbReference>
<evidence type="ECO:0000256" key="1">
    <source>
        <dbReference type="ARBA" id="ARBA00004141"/>
    </source>
</evidence>
<evidence type="ECO:0000256" key="3">
    <source>
        <dbReference type="ARBA" id="ARBA00022448"/>
    </source>
</evidence>
<evidence type="ECO:0000259" key="10">
    <source>
        <dbReference type="Pfam" id="PF01699"/>
    </source>
</evidence>
<feature type="compositionally biased region" description="Basic and acidic residues" evidence="7">
    <location>
        <begin position="485"/>
        <end position="495"/>
    </location>
</feature>
<dbReference type="GO" id="GO:0008324">
    <property type="term" value="F:monoatomic cation transmembrane transporter activity"/>
    <property type="evidence" value="ECO:0007669"/>
    <property type="project" value="TreeGrafter"/>
</dbReference>
<keyword evidence="3" id="KW-0813">Transport</keyword>
<proteinExistence type="inferred from homology"/>
<evidence type="ECO:0000313" key="12">
    <source>
        <dbReference type="Proteomes" id="UP000292702"/>
    </source>
</evidence>
<dbReference type="Gene3D" id="1.20.1420.30">
    <property type="entry name" value="NCX, central ion-binding region"/>
    <property type="match status" value="2"/>
</dbReference>
<feature type="compositionally biased region" description="Low complexity" evidence="7">
    <location>
        <begin position="333"/>
        <end position="342"/>
    </location>
</feature>
<dbReference type="Proteomes" id="UP000292702">
    <property type="component" value="Unassembled WGS sequence"/>
</dbReference>
<feature type="transmembrane region" description="Helical" evidence="8">
    <location>
        <begin position="237"/>
        <end position="254"/>
    </location>
</feature>
<dbReference type="Pfam" id="PF01699">
    <property type="entry name" value="Na_Ca_ex"/>
    <property type="match status" value="2"/>
</dbReference>
<feature type="transmembrane region" description="Helical" evidence="8">
    <location>
        <begin position="102"/>
        <end position="123"/>
    </location>
</feature>
<keyword evidence="4 8" id="KW-0812">Transmembrane</keyword>
<comment type="subcellular location">
    <subcellularLocation>
        <location evidence="1">Membrane</location>
        <topology evidence="1">Multi-pass membrane protein</topology>
    </subcellularLocation>
</comment>
<dbReference type="GO" id="GO:0016020">
    <property type="term" value="C:membrane"/>
    <property type="evidence" value="ECO:0007669"/>
    <property type="project" value="UniProtKB-SubCell"/>
</dbReference>
<protein>
    <recommendedName>
        <fullName evidence="10">Sodium/calcium exchanger membrane region domain-containing protein</fullName>
    </recommendedName>
</protein>
<evidence type="ECO:0000256" key="6">
    <source>
        <dbReference type="ARBA" id="ARBA00023136"/>
    </source>
</evidence>
<feature type="region of interest" description="Disordered" evidence="7">
    <location>
        <begin position="393"/>
        <end position="505"/>
    </location>
</feature>
<dbReference type="AlphaFoldDB" id="A0A4R0RBE5"/>
<feature type="chain" id="PRO_5020974652" description="Sodium/calcium exchanger membrane region domain-containing protein" evidence="9">
    <location>
        <begin position="22"/>
        <end position="813"/>
    </location>
</feature>
<feature type="transmembrane region" description="Helical" evidence="8">
    <location>
        <begin position="676"/>
        <end position="699"/>
    </location>
</feature>
<feature type="transmembrane region" description="Helical" evidence="8">
    <location>
        <begin position="652"/>
        <end position="670"/>
    </location>
</feature>
<keyword evidence="5 8" id="KW-1133">Transmembrane helix</keyword>
<organism evidence="11 12">
    <name type="scientific">Steccherinum ochraceum</name>
    <dbReference type="NCBI Taxonomy" id="92696"/>
    <lineage>
        <taxon>Eukaryota</taxon>
        <taxon>Fungi</taxon>
        <taxon>Dikarya</taxon>
        <taxon>Basidiomycota</taxon>
        <taxon>Agaricomycotina</taxon>
        <taxon>Agaricomycetes</taxon>
        <taxon>Polyporales</taxon>
        <taxon>Steccherinaceae</taxon>
        <taxon>Steccherinum</taxon>
    </lineage>
</organism>
<accession>A0A4R0RBE5</accession>
<feature type="transmembrane region" description="Helical" evidence="8">
    <location>
        <begin position="596"/>
        <end position="615"/>
    </location>
</feature>